<dbReference type="PANTHER" id="PTHR30031">
    <property type="entry name" value="PHOSPHOENOLPYRUVATE CARBOXYKINASE ATP"/>
    <property type="match status" value="1"/>
</dbReference>
<feature type="chain" id="PRO_5045624945" evidence="1">
    <location>
        <begin position="27"/>
        <end position="142"/>
    </location>
</feature>
<dbReference type="SUPFAM" id="SSF53795">
    <property type="entry name" value="PEP carboxykinase-like"/>
    <property type="match status" value="1"/>
</dbReference>
<evidence type="ECO:0000256" key="1">
    <source>
        <dbReference type="SAM" id="SignalP"/>
    </source>
</evidence>
<dbReference type="KEGG" id="soe:110786128"/>
<dbReference type="AlphaFoldDB" id="A0A9R0IC08"/>
<keyword evidence="1" id="KW-0732">Signal</keyword>
<dbReference type="InterPro" id="IPR001272">
    <property type="entry name" value="PEP_carboxykinase_ATP"/>
</dbReference>
<protein>
    <submittedName>
        <fullName evidence="3">Uncharacterized protein isoform X1</fullName>
    </submittedName>
</protein>
<keyword evidence="2" id="KW-1185">Reference proteome</keyword>
<dbReference type="Gene3D" id="3.90.228.20">
    <property type="match status" value="1"/>
</dbReference>
<dbReference type="RefSeq" id="XP_021846347.2">
    <property type="nucleotide sequence ID" value="XM_021990655.2"/>
</dbReference>
<reference evidence="2" key="1">
    <citation type="journal article" date="2021" name="Nat. Commun.">
        <title>Genomic analyses provide insights into spinach domestication and the genetic basis of agronomic traits.</title>
        <authorList>
            <person name="Cai X."/>
            <person name="Sun X."/>
            <person name="Xu C."/>
            <person name="Sun H."/>
            <person name="Wang X."/>
            <person name="Ge C."/>
            <person name="Zhang Z."/>
            <person name="Wang Q."/>
            <person name="Fei Z."/>
            <person name="Jiao C."/>
            <person name="Wang Q."/>
        </authorList>
    </citation>
    <scope>NUCLEOTIDE SEQUENCE [LARGE SCALE GENOMIC DNA]</scope>
    <source>
        <strain evidence="2">cv. Varoflay</strain>
    </source>
</reference>
<dbReference type="GO" id="GO:0005829">
    <property type="term" value="C:cytosol"/>
    <property type="evidence" value="ECO:0007669"/>
    <property type="project" value="TreeGrafter"/>
</dbReference>
<evidence type="ECO:0000313" key="3">
    <source>
        <dbReference type="RefSeq" id="XP_021846347.2"/>
    </source>
</evidence>
<dbReference type="GO" id="GO:0006094">
    <property type="term" value="P:gluconeogenesis"/>
    <property type="evidence" value="ECO:0007669"/>
    <property type="project" value="InterPro"/>
</dbReference>
<sequence length="142" mass="15615">MSFRAPQICWCLQMQVLFLLRRCCKHSNTPSLYKLPAAVILACSDSSVVLVISKLSPEQAAYHFLAGYQNGKFILAFNSGPSCFNPLELSKALLAKLKDTSITPLLININDGDKHITGKDLVEVVGSALSKNISFFQVPTKR</sequence>
<dbReference type="PANTHER" id="PTHR30031:SF2">
    <property type="entry name" value="PHOSPHOENOLPYRUVATE CARBOXYKINASE (ATP)"/>
    <property type="match status" value="1"/>
</dbReference>
<accession>A0A9R0IC08</accession>
<dbReference type="InterPro" id="IPR013035">
    <property type="entry name" value="PEP_carboxykinase_C"/>
</dbReference>
<gene>
    <name evidence="3" type="primary">LOC110786128</name>
</gene>
<dbReference type="GeneID" id="110786128"/>
<organism evidence="2 3">
    <name type="scientific">Spinacia oleracea</name>
    <name type="common">Spinach</name>
    <dbReference type="NCBI Taxonomy" id="3562"/>
    <lineage>
        <taxon>Eukaryota</taxon>
        <taxon>Viridiplantae</taxon>
        <taxon>Streptophyta</taxon>
        <taxon>Embryophyta</taxon>
        <taxon>Tracheophyta</taxon>
        <taxon>Spermatophyta</taxon>
        <taxon>Magnoliopsida</taxon>
        <taxon>eudicotyledons</taxon>
        <taxon>Gunneridae</taxon>
        <taxon>Pentapetalae</taxon>
        <taxon>Caryophyllales</taxon>
        <taxon>Chenopodiaceae</taxon>
        <taxon>Chenopodioideae</taxon>
        <taxon>Anserineae</taxon>
        <taxon>Spinacia</taxon>
    </lineage>
</organism>
<dbReference type="GO" id="GO:0004612">
    <property type="term" value="F:phosphoenolpyruvate carboxykinase (ATP) activity"/>
    <property type="evidence" value="ECO:0007669"/>
    <property type="project" value="InterPro"/>
</dbReference>
<evidence type="ECO:0000313" key="2">
    <source>
        <dbReference type="Proteomes" id="UP000813463"/>
    </source>
</evidence>
<dbReference type="GO" id="GO:0005524">
    <property type="term" value="F:ATP binding"/>
    <property type="evidence" value="ECO:0007669"/>
    <property type="project" value="InterPro"/>
</dbReference>
<feature type="signal peptide" evidence="1">
    <location>
        <begin position="1"/>
        <end position="26"/>
    </location>
</feature>
<proteinExistence type="predicted"/>
<dbReference type="Proteomes" id="UP000813463">
    <property type="component" value="Chromosome 3"/>
</dbReference>
<name>A0A9R0IC08_SPIOL</name>
<reference evidence="3" key="2">
    <citation type="submission" date="2025-08" db="UniProtKB">
        <authorList>
            <consortium name="RefSeq"/>
        </authorList>
    </citation>
    <scope>IDENTIFICATION</scope>
    <source>
        <tissue evidence="3">Leaf</tissue>
    </source>
</reference>